<sequence>MNKIARDYVGENYFVSDFVALKSECNCPEQAVHSDYHTSLSNQFAEHFPLGAILALEHETKLKVFKGSINTVTITKEQMMEVKIPK</sequence>
<dbReference type="EMBL" id="KE560891">
    <property type="protein sequence ID" value="EPZ35051.1"/>
    <property type="molecule type" value="Genomic_DNA"/>
</dbReference>
<reference evidence="1 2" key="1">
    <citation type="journal article" date="2013" name="Curr. Biol.">
        <title>Shared signatures of parasitism and phylogenomics unite Cryptomycota and microsporidia.</title>
        <authorList>
            <person name="James T.Y."/>
            <person name="Pelin A."/>
            <person name="Bonen L."/>
            <person name="Ahrendt S."/>
            <person name="Sain D."/>
            <person name="Corradi N."/>
            <person name="Stajich J.E."/>
        </authorList>
    </citation>
    <scope>NUCLEOTIDE SEQUENCE [LARGE SCALE GENOMIC DNA]</scope>
    <source>
        <strain evidence="1 2">CSF55</strain>
    </source>
</reference>
<accession>A0A075B254</accession>
<evidence type="ECO:0000313" key="1">
    <source>
        <dbReference type="EMBL" id="EPZ35051.1"/>
    </source>
</evidence>
<feature type="non-terminal residue" evidence="1">
    <location>
        <position position="86"/>
    </location>
</feature>
<dbReference type="AlphaFoldDB" id="A0A075B254"/>
<keyword evidence="2" id="KW-1185">Reference proteome</keyword>
<evidence type="ECO:0000313" key="2">
    <source>
        <dbReference type="Proteomes" id="UP000030755"/>
    </source>
</evidence>
<proteinExistence type="predicted"/>
<gene>
    <name evidence="1" type="ORF">O9G_006023</name>
</gene>
<dbReference type="HOGENOM" id="CLU_2504058_0_0_1"/>
<dbReference type="Proteomes" id="UP000030755">
    <property type="component" value="Unassembled WGS sequence"/>
</dbReference>
<name>A0A075B254_ROZAC</name>
<organism evidence="1 2">
    <name type="scientific">Rozella allomycis (strain CSF55)</name>
    <dbReference type="NCBI Taxonomy" id="988480"/>
    <lineage>
        <taxon>Eukaryota</taxon>
        <taxon>Fungi</taxon>
        <taxon>Fungi incertae sedis</taxon>
        <taxon>Cryptomycota</taxon>
        <taxon>Cryptomycota incertae sedis</taxon>
        <taxon>Rozella</taxon>
    </lineage>
</organism>
<protein>
    <submittedName>
        <fullName evidence="1">Uncharacterized protein</fullName>
    </submittedName>
</protein>